<dbReference type="InterPro" id="IPR018063">
    <property type="entry name" value="SAM_MeTrfase_RsmI_CS"/>
</dbReference>
<dbReference type="SUPFAM" id="SSF53790">
    <property type="entry name" value="Tetrapyrrole methylase"/>
    <property type="match status" value="1"/>
</dbReference>
<dbReference type="AlphaFoldDB" id="A0A0V8GB70"/>
<comment type="subcellular location">
    <subcellularLocation>
        <location evidence="6">Cytoplasm</location>
    </subcellularLocation>
</comment>
<dbReference type="InterPro" id="IPR014777">
    <property type="entry name" value="4pyrrole_Mease_sub1"/>
</dbReference>
<keyword evidence="2 6" id="KW-0698">rRNA processing</keyword>
<comment type="caution">
    <text evidence="8">The sequence shown here is derived from an EMBL/GenBank/DDBJ whole genome shotgun (WGS) entry which is preliminary data.</text>
</comment>
<gene>
    <name evidence="6" type="primary">rsmI</name>
    <name evidence="8" type="ORF">AS033_16525</name>
</gene>
<evidence type="ECO:0000313" key="8">
    <source>
        <dbReference type="EMBL" id="KSU47502.1"/>
    </source>
</evidence>
<evidence type="ECO:0000256" key="5">
    <source>
        <dbReference type="ARBA" id="ARBA00022691"/>
    </source>
</evidence>
<dbReference type="Proteomes" id="UP000053797">
    <property type="component" value="Unassembled WGS sequence"/>
</dbReference>
<dbReference type="CDD" id="cd11648">
    <property type="entry name" value="RsmI"/>
    <property type="match status" value="1"/>
</dbReference>
<name>A0A0V8GB70_9BACL</name>
<evidence type="ECO:0000313" key="9">
    <source>
        <dbReference type="Proteomes" id="UP000053797"/>
    </source>
</evidence>
<dbReference type="RefSeq" id="WP_058266113.1">
    <property type="nucleotide sequence ID" value="NZ_FMYN01000009.1"/>
</dbReference>
<dbReference type="NCBIfam" id="TIGR00096">
    <property type="entry name" value="16S rRNA (cytidine(1402)-2'-O)-methyltransferase"/>
    <property type="match status" value="1"/>
</dbReference>
<dbReference type="GO" id="GO:0070677">
    <property type="term" value="F:rRNA (cytosine-2'-O-)-methyltransferase activity"/>
    <property type="evidence" value="ECO:0007669"/>
    <property type="project" value="UniProtKB-UniRule"/>
</dbReference>
<evidence type="ECO:0000256" key="1">
    <source>
        <dbReference type="ARBA" id="ARBA00022490"/>
    </source>
</evidence>
<reference evidence="8 9" key="1">
    <citation type="journal article" date="2015" name="Int. J. Syst. Evol. Microbiol.">
        <title>Exiguobacterium enclense sp. nov., isolated from sediment.</title>
        <authorList>
            <person name="Dastager S.G."/>
            <person name="Mawlankar R."/>
            <person name="Sonalkar V.V."/>
            <person name="Thorat M.N."/>
            <person name="Mual P."/>
            <person name="Verma A."/>
            <person name="Krishnamurthi S."/>
            <person name="Tang S.K."/>
            <person name="Li W.J."/>
        </authorList>
    </citation>
    <scope>NUCLEOTIDE SEQUENCE [LARGE SCALE GENOMIC DNA]</scope>
    <source>
        <strain evidence="8 9">NIO-1109</strain>
    </source>
</reference>
<keyword evidence="5 6" id="KW-0949">S-adenosyl-L-methionine</keyword>
<sequence>MKATSSYQQQGAGLYIVPTPIGNLEDMTYRAVRILQESDIVAAEDTRQTMKLFRHFSIESKLVSYHEHNKQTSGERLLADLEAGKQIALVSDAGMPGISDPGSDLIRQAIAADIPVIVLPGANAALTALVASGLSTERFLYYGFLPRKKKERREALEQLKYETGTLVFYEAPHRLKEMLQAIEEVLGDRQVTLARELTKRYEEYIRGSVSELRAWAAEDVRGEFVVLVEGSNEERPDAVIQDSDPLEQIRRYIEEGEKPNAALKRVAKERGLDRQELYLAFHEAD</sequence>
<dbReference type="InterPro" id="IPR000878">
    <property type="entry name" value="4pyrrol_Mease"/>
</dbReference>
<evidence type="ECO:0000256" key="6">
    <source>
        <dbReference type="HAMAP-Rule" id="MF_01877"/>
    </source>
</evidence>
<evidence type="ECO:0000256" key="4">
    <source>
        <dbReference type="ARBA" id="ARBA00022679"/>
    </source>
</evidence>
<dbReference type="HAMAP" id="MF_01877">
    <property type="entry name" value="16SrRNA_methyltr_I"/>
    <property type="match status" value="1"/>
</dbReference>
<comment type="function">
    <text evidence="6">Catalyzes the 2'-O-methylation of the ribose of cytidine 1402 (C1402) in 16S rRNA.</text>
</comment>
<proteinExistence type="inferred from homology"/>
<accession>A0A0V8GB70</accession>
<dbReference type="GO" id="GO:0005737">
    <property type="term" value="C:cytoplasm"/>
    <property type="evidence" value="ECO:0007669"/>
    <property type="project" value="UniProtKB-SubCell"/>
</dbReference>
<keyword evidence="4 6" id="KW-0808">Transferase</keyword>
<dbReference type="InterPro" id="IPR014776">
    <property type="entry name" value="4pyrrole_Mease_sub2"/>
</dbReference>
<protein>
    <recommendedName>
        <fullName evidence="6">Ribosomal RNA small subunit methyltransferase I</fullName>
        <ecNumber evidence="6">2.1.1.198</ecNumber>
    </recommendedName>
    <alternativeName>
        <fullName evidence="6">16S rRNA 2'-O-ribose C1402 methyltransferase</fullName>
    </alternativeName>
    <alternativeName>
        <fullName evidence="6">rRNA (cytidine-2'-O-)-methyltransferase RsmI</fullName>
    </alternativeName>
</protein>
<dbReference type="OrthoDB" id="9809084at2"/>
<dbReference type="PIRSF" id="PIRSF005917">
    <property type="entry name" value="MTase_YraL"/>
    <property type="match status" value="1"/>
</dbReference>
<dbReference type="PANTHER" id="PTHR46111:SF1">
    <property type="entry name" value="RIBOSOMAL RNA SMALL SUBUNIT METHYLTRANSFERASE I"/>
    <property type="match status" value="1"/>
</dbReference>
<feature type="domain" description="Tetrapyrrole methylase" evidence="7">
    <location>
        <begin position="14"/>
        <end position="212"/>
    </location>
</feature>
<evidence type="ECO:0000259" key="7">
    <source>
        <dbReference type="Pfam" id="PF00590"/>
    </source>
</evidence>
<comment type="similarity">
    <text evidence="6">Belongs to the methyltransferase superfamily. RsmI family.</text>
</comment>
<dbReference type="Pfam" id="PF00590">
    <property type="entry name" value="TP_methylase"/>
    <property type="match status" value="1"/>
</dbReference>
<dbReference type="InterPro" id="IPR035996">
    <property type="entry name" value="4pyrrol_Methylase_sf"/>
</dbReference>
<dbReference type="EMBL" id="LNQL01000009">
    <property type="protein sequence ID" value="KSU47502.1"/>
    <property type="molecule type" value="Genomic_DNA"/>
</dbReference>
<comment type="catalytic activity">
    <reaction evidence="6">
        <text>cytidine(1402) in 16S rRNA + S-adenosyl-L-methionine = 2'-O-methylcytidine(1402) in 16S rRNA + S-adenosyl-L-homocysteine + H(+)</text>
        <dbReference type="Rhea" id="RHEA:42924"/>
        <dbReference type="Rhea" id="RHEA-COMP:10285"/>
        <dbReference type="Rhea" id="RHEA-COMP:10286"/>
        <dbReference type="ChEBI" id="CHEBI:15378"/>
        <dbReference type="ChEBI" id="CHEBI:57856"/>
        <dbReference type="ChEBI" id="CHEBI:59789"/>
        <dbReference type="ChEBI" id="CHEBI:74495"/>
        <dbReference type="ChEBI" id="CHEBI:82748"/>
        <dbReference type="EC" id="2.1.1.198"/>
    </reaction>
</comment>
<dbReference type="FunFam" id="3.30.950.10:FF:000002">
    <property type="entry name" value="Ribosomal RNA small subunit methyltransferase I"/>
    <property type="match status" value="1"/>
</dbReference>
<dbReference type="Gene3D" id="3.30.950.10">
    <property type="entry name" value="Methyltransferase, Cobalt-precorrin-4 Transmethylase, Domain 2"/>
    <property type="match status" value="1"/>
</dbReference>
<dbReference type="EC" id="2.1.1.198" evidence="6"/>
<keyword evidence="3 6" id="KW-0489">Methyltransferase</keyword>
<dbReference type="PANTHER" id="PTHR46111">
    <property type="entry name" value="RIBOSOMAL RNA SMALL SUBUNIT METHYLTRANSFERASE I"/>
    <property type="match status" value="1"/>
</dbReference>
<keyword evidence="1 6" id="KW-0963">Cytoplasm</keyword>
<evidence type="ECO:0000256" key="3">
    <source>
        <dbReference type="ARBA" id="ARBA00022603"/>
    </source>
</evidence>
<dbReference type="PROSITE" id="PS01296">
    <property type="entry name" value="RSMI"/>
    <property type="match status" value="1"/>
</dbReference>
<evidence type="ECO:0000256" key="2">
    <source>
        <dbReference type="ARBA" id="ARBA00022552"/>
    </source>
</evidence>
<dbReference type="Gene3D" id="3.40.1010.10">
    <property type="entry name" value="Cobalt-precorrin-4 Transmethylase, Domain 1"/>
    <property type="match status" value="1"/>
</dbReference>
<dbReference type="FunFam" id="3.40.1010.10:FF:000002">
    <property type="entry name" value="Ribosomal RNA small subunit methyltransferase I"/>
    <property type="match status" value="1"/>
</dbReference>
<organism evidence="8 9">
    <name type="scientific">Exiguobacterium indicum</name>
    <dbReference type="NCBI Taxonomy" id="296995"/>
    <lineage>
        <taxon>Bacteria</taxon>
        <taxon>Bacillati</taxon>
        <taxon>Bacillota</taxon>
        <taxon>Bacilli</taxon>
        <taxon>Bacillales</taxon>
        <taxon>Bacillales Family XII. Incertae Sedis</taxon>
        <taxon>Exiguobacterium</taxon>
    </lineage>
</organism>
<dbReference type="InterPro" id="IPR008189">
    <property type="entry name" value="rRNA_ssu_MeTfrase_I"/>
</dbReference>